<name>X0XV51_9ZZZZ</name>
<comment type="caution">
    <text evidence="1">The sequence shown here is derived from an EMBL/GenBank/DDBJ whole genome shotgun (WGS) entry which is preliminary data.</text>
</comment>
<organism evidence="1">
    <name type="scientific">marine sediment metagenome</name>
    <dbReference type="NCBI Taxonomy" id="412755"/>
    <lineage>
        <taxon>unclassified sequences</taxon>
        <taxon>metagenomes</taxon>
        <taxon>ecological metagenomes</taxon>
    </lineage>
</organism>
<gene>
    <name evidence="1" type="ORF">S01H1_80368</name>
</gene>
<sequence>DIAKIRSCPWDVPAEAAPPDLADPPEWFAERGISWLIVSSPVVCVAGMMPREMFLELCITDLPLLTELTEMCMQRTLAVMDVALARGNVDYVWMGGCEWVTPPMASPRVYETLVQPFETPIIARAHAAGAVAHVHCHGNIRSTLELVIERGADMLEPCEPPPDGDITFAEAKALAAGRITLGGNIEARVLECQDADAVEQACRAAFEGGERRMILQTTAG</sequence>
<dbReference type="EMBL" id="BARS01054267">
    <property type="protein sequence ID" value="GAG47189.1"/>
    <property type="molecule type" value="Genomic_DNA"/>
</dbReference>
<dbReference type="InterPro" id="IPR038071">
    <property type="entry name" value="UROD/MetE-like_sf"/>
</dbReference>
<protein>
    <submittedName>
        <fullName evidence="1">Uncharacterized protein</fullName>
    </submittedName>
</protein>
<feature type="non-terminal residue" evidence="1">
    <location>
        <position position="220"/>
    </location>
</feature>
<accession>X0XV51</accession>
<dbReference type="SUPFAM" id="SSF51726">
    <property type="entry name" value="UROD/MetE-like"/>
    <property type="match status" value="1"/>
</dbReference>
<dbReference type="Gene3D" id="3.20.20.210">
    <property type="match status" value="1"/>
</dbReference>
<feature type="non-terminal residue" evidence="1">
    <location>
        <position position="1"/>
    </location>
</feature>
<dbReference type="AlphaFoldDB" id="X0XV51"/>
<evidence type="ECO:0000313" key="1">
    <source>
        <dbReference type="EMBL" id="GAG47189.1"/>
    </source>
</evidence>
<proteinExistence type="predicted"/>
<reference evidence="1" key="1">
    <citation type="journal article" date="2014" name="Front. Microbiol.">
        <title>High frequency of phylogenetically diverse reductive dehalogenase-homologous genes in deep subseafloor sedimentary metagenomes.</title>
        <authorList>
            <person name="Kawai M."/>
            <person name="Futagami T."/>
            <person name="Toyoda A."/>
            <person name="Takaki Y."/>
            <person name="Nishi S."/>
            <person name="Hori S."/>
            <person name="Arai W."/>
            <person name="Tsubouchi T."/>
            <person name="Morono Y."/>
            <person name="Uchiyama I."/>
            <person name="Ito T."/>
            <person name="Fujiyama A."/>
            <person name="Inagaki F."/>
            <person name="Takami H."/>
        </authorList>
    </citation>
    <scope>NUCLEOTIDE SEQUENCE</scope>
    <source>
        <strain evidence="1">Expedition CK06-06</strain>
    </source>
</reference>